<dbReference type="InterPro" id="IPR039426">
    <property type="entry name" value="TonB-dep_rcpt-like"/>
</dbReference>
<comment type="subcellular location">
    <subcellularLocation>
        <location evidence="1 8">Cell outer membrane</location>
        <topology evidence="1 8">Multi-pass membrane protein</topology>
    </subcellularLocation>
</comment>
<keyword evidence="2 8" id="KW-0813">Transport</keyword>
<evidence type="ECO:0000259" key="11">
    <source>
        <dbReference type="Pfam" id="PF00593"/>
    </source>
</evidence>
<evidence type="ECO:0000256" key="3">
    <source>
        <dbReference type="ARBA" id="ARBA00022452"/>
    </source>
</evidence>
<dbReference type="EMBL" id="FONH01000026">
    <property type="protein sequence ID" value="SFF53966.1"/>
    <property type="molecule type" value="Genomic_DNA"/>
</dbReference>
<dbReference type="GO" id="GO:0009279">
    <property type="term" value="C:cell outer membrane"/>
    <property type="evidence" value="ECO:0007669"/>
    <property type="project" value="UniProtKB-SubCell"/>
</dbReference>
<dbReference type="PANTHER" id="PTHR40980">
    <property type="entry name" value="PLUG DOMAIN-CONTAINING PROTEIN"/>
    <property type="match status" value="1"/>
</dbReference>
<feature type="signal peptide" evidence="10">
    <location>
        <begin position="1"/>
        <end position="24"/>
    </location>
</feature>
<protein>
    <submittedName>
        <fullName evidence="13">Iron complex outermembrane recepter protein</fullName>
    </submittedName>
</protein>
<organism evidence="13 14">
    <name type="scientific">Dyella marensis</name>
    <dbReference type="NCBI Taxonomy" id="500610"/>
    <lineage>
        <taxon>Bacteria</taxon>
        <taxon>Pseudomonadati</taxon>
        <taxon>Pseudomonadota</taxon>
        <taxon>Gammaproteobacteria</taxon>
        <taxon>Lysobacterales</taxon>
        <taxon>Rhodanobacteraceae</taxon>
        <taxon>Dyella</taxon>
    </lineage>
</organism>
<keyword evidence="6 8" id="KW-0472">Membrane</keyword>
<keyword evidence="7 8" id="KW-0998">Cell outer membrane</keyword>
<evidence type="ECO:0000256" key="10">
    <source>
        <dbReference type="SAM" id="SignalP"/>
    </source>
</evidence>
<accession>A0A1I2JMF5</accession>
<evidence type="ECO:0000256" key="7">
    <source>
        <dbReference type="ARBA" id="ARBA00023237"/>
    </source>
</evidence>
<dbReference type="AlphaFoldDB" id="A0A1I2JMF5"/>
<evidence type="ECO:0000256" key="6">
    <source>
        <dbReference type="ARBA" id="ARBA00023136"/>
    </source>
</evidence>
<dbReference type="CDD" id="cd01347">
    <property type="entry name" value="ligand_gated_channel"/>
    <property type="match status" value="1"/>
</dbReference>
<evidence type="ECO:0000313" key="14">
    <source>
        <dbReference type="Proteomes" id="UP000199477"/>
    </source>
</evidence>
<keyword evidence="4 8" id="KW-0812">Transmembrane</keyword>
<keyword evidence="14" id="KW-1185">Reference proteome</keyword>
<dbReference type="InterPro" id="IPR010104">
    <property type="entry name" value="TonB_rcpt_bac"/>
</dbReference>
<keyword evidence="5 9" id="KW-0798">TonB box</keyword>
<evidence type="ECO:0000256" key="5">
    <source>
        <dbReference type="ARBA" id="ARBA00023077"/>
    </source>
</evidence>
<reference evidence="14" key="1">
    <citation type="submission" date="2016-10" db="EMBL/GenBank/DDBJ databases">
        <authorList>
            <person name="Varghese N."/>
            <person name="Submissions S."/>
        </authorList>
    </citation>
    <scope>NUCLEOTIDE SEQUENCE [LARGE SCALE GENOMIC DNA]</scope>
    <source>
        <strain evidence="14">UNC178MFTsu3.1</strain>
    </source>
</reference>
<dbReference type="InterPro" id="IPR012910">
    <property type="entry name" value="Plug_dom"/>
</dbReference>
<dbReference type="InterPro" id="IPR000531">
    <property type="entry name" value="Beta-barrel_TonB"/>
</dbReference>
<dbReference type="SUPFAM" id="SSF56935">
    <property type="entry name" value="Porins"/>
    <property type="match status" value="1"/>
</dbReference>
<evidence type="ECO:0000256" key="4">
    <source>
        <dbReference type="ARBA" id="ARBA00022692"/>
    </source>
</evidence>
<dbReference type="InterPro" id="IPR036942">
    <property type="entry name" value="Beta-barrel_TonB_sf"/>
</dbReference>
<evidence type="ECO:0000256" key="8">
    <source>
        <dbReference type="PROSITE-ProRule" id="PRU01360"/>
    </source>
</evidence>
<sequence>MSHRKTLLAASIVAGLCLSGAIYAQDAQTGTTGTAQTKAGADKNKAKELGTVVVTGIRDTEAESIEFKKYADSHVDVITAEDVGKLPAKNVADTLQRLPGVNISSSSASEGGFDEADRVSLRGTNPSMTQTLVNGHTVGTGDWFVLSQVQTVGRSVSYSLLPSEIVSQVVVHKSSEAKIVEGGSAGSVDIITRKPLEFAKPLTAEASIGGVYSDLPSNTKPQFSGLFNWKNSDNTFGVMLQGFYEKRSLQRNGQEVVGGYGKIAATDPAAVADPKLAGLAYPNLLGATLFTQERERKGGVIDLEFKPSDTVTLNLSGFYSKLEADNYNRNYMLWSSHFAPYLVPSSYSVKNGVITNAVYPKVTDPSVMCGGAPCTNTSWGVYDQISRPGAASQSRYVTLDGEWRASQSLTFKGQVGTTKGKGSSPTQDVLELGTGGGGGASWAMNGLDHPASWSLGGDNSTPSGIRPQDGWIFGDQAIEVTDKENWIGGDGEWAVDRGVLSSLEFGARYSDHTRQNKTDIGQGPNFATDWQNPANYPTGHANYPSDFTSDLGGSVPGNIWYYTPGQLAQIDGQFANRDAVTRFNWQNIYKVKEKVTAAYLQANFSGERWSGNLGGRWVRTEENINYNTSNPEQYTVAGPITGSAFGNYYKSKYDHTYSKFLPSANFKYSFTDDLIGRLAASQTMTRPDYSALAGSVSLDDLTHTGSGGNPQLKPIVSTNFDASLEWYFAPRGLLSAGAYYMDLKDYVNFGPVSRTYKDQNASNNSGQDVFNTYLVSVPVNVDGHISGIELAYTQPIGDNFGVAANYTYADGSTSTGKPLQGTSENTYNVSGYFENERFNARLSYTYRSSFFAGVSRTDTYFQSGLGNLALSLGYKINDWASLSFDAMNLNNPKIKYYTNVEGIGNQPYAFYVNGRQYYLNLRLKY</sequence>
<dbReference type="Pfam" id="PF00593">
    <property type="entry name" value="TonB_dep_Rec_b-barrel"/>
    <property type="match status" value="1"/>
</dbReference>
<evidence type="ECO:0000259" key="12">
    <source>
        <dbReference type="Pfam" id="PF07715"/>
    </source>
</evidence>
<feature type="chain" id="PRO_5011606565" evidence="10">
    <location>
        <begin position="25"/>
        <end position="925"/>
    </location>
</feature>
<name>A0A1I2JMF5_9GAMM</name>
<dbReference type="InterPro" id="IPR037066">
    <property type="entry name" value="Plug_dom_sf"/>
</dbReference>
<proteinExistence type="inferred from homology"/>
<dbReference type="Proteomes" id="UP000199477">
    <property type="component" value="Unassembled WGS sequence"/>
</dbReference>
<keyword evidence="10" id="KW-0732">Signal</keyword>
<dbReference type="Gene3D" id="2.40.170.20">
    <property type="entry name" value="TonB-dependent receptor, beta-barrel domain"/>
    <property type="match status" value="1"/>
</dbReference>
<dbReference type="NCBIfam" id="TIGR01782">
    <property type="entry name" value="TonB-Xanth-Caul"/>
    <property type="match status" value="1"/>
</dbReference>
<feature type="domain" description="TonB-dependent receptor plug" evidence="12">
    <location>
        <begin position="72"/>
        <end position="186"/>
    </location>
</feature>
<dbReference type="RefSeq" id="WP_026633388.1">
    <property type="nucleotide sequence ID" value="NZ_FONH01000026.1"/>
</dbReference>
<dbReference type="PANTHER" id="PTHR40980:SF3">
    <property type="entry name" value="TONB-DEPENDENT RECEPTOR-LIKE BETA-BARREL DOMAIN-CONTAINING PROTEIN"/>
    <property type="match status" value="1"/>
</dbReference>
<evidence type="ECO:0000256" key="9">
    <source>
        <dbReference type="RuleBase" id="RU003357"/>
    </source>
</evidence>
<evidence type="ECO:0000313" key="13">
    <source>
        <dbReference type="EMBL" id="SFF53966.1"/>
    </source>
</evidence>
<keyword evidence="3 8" id="KW-1134">Transmembrane beta strand</keyword>
<dbReference type="Gene3D" id="2.170.130.10">
    <property type="entry name" value="TonB-dependent receptor, plug domain"/>
    <property type="match status" value="1"/>
</dbReference>
<gene>
    <name evidence="13" type="ORF">SAMN02799615_04044</name>
</gene>
<evidence type="ECO:0000256" key="1">
    <source>
        <dbReference type="ARBA" id="ARBA00004571"/>
    </source>
</evidence>
<dbReference type="Pfam" id="PF07715">
    <property type="entry name" value="Plug"/>
    <property type="match status" value="1"/>
</dbReference>
<dbReference type="STRING" id="500610.SAMN02799615_04044"/>
<comment type="similarity">
    <text evidence="8 9">Belongs to the TonB-dependent receptor family.</text>
</comment>
<feature type="domain" description="TonB-dependent receptor-like beta-barrel" evidence="11">
    <location>
        <begin position="433"/>
        <end position="889"/>
    </location>
</feature>
<dbReference type="PROSITE" id="PS52016">
    <property type="entry name" value="TONB_DEPENDENT_REC_3"/>
    <property type="match status" value="1"/>
</dbReference>
<evidence type="ECO:0000256" key="2">
    <source>
        <dbReference type="ARBA" id="ARBA00022448"/>
    </source>
</evidence>